<dbReference type="InterPro" id="IPR029060">
    <property type="entry name" value="PIN-like_dom_sf"/>
</dbReference>
<reference evidence="9" key="1">
    <citation type="journal article" date="2020" name="mSystems">
        <title>Genome- and Community-Level Interaction Insights into Carbon Utilization and Element Cycling Functions of Hydrothermarchaeota in Hydrothermal Sediment.</title>
        <authorList>
            <person name="Zhou Z."/>
            <person name="Liu Y."/>
            <person name="Xu W."/>
            <person name="Pan J."/>
            <person name="Luo Z.H."/>
            <person name="Li M."/>
        </authorList>
    </citation>
    <scope>NUCLEOTIDE SEQUENCE [LARGE SCALE GENOMIC DNA]</scope>
    <source>
        <strain evidence="9">HyVt-233</strain>
    </source>
</reference>
<dbReference type="Gene3D" id="3.40.50.1010">
    <property type="entry name" value="5'-nuclease"/>
    <property type="match status" value="1"/>
</dbReference>
<gene>
    <name evidence="9" type="ORF">ENG63_03380</name>
</gene>
<keyword evidence="2" id="KW-1277">Toxin-antitoxin system</keyword>
<dbReference type="EMBL" id="DRBS01000131">
    <property type="protein sequence ID" value="HDD43888.1"/>
    <property type="molecule type" value="Genomic_DNA"/>
</dbReference>
<evidence type="ECO:0000256" key="2">
    <source>
        <dbReference type="ARBA" id="ARBA00022649"/>
    </source>
</evidence>
<dbReference type="CDD" id="cd18741">
    <property type="entry name" value="PIN_VapC4-5_FitB-like"/>
    <property type="match status" value="1"/>
</dbReference>
<dbReference type="GO" id="GO:0004518">
    <property type="term" value="F:nuclease activity"/>
    <property type="evidence" value="ECO:0007669"/>
    <property type="project" value="UniProtKB-KW"/>
</dbReference>
<evidence type="ECO:0000259" key="8">
    <source>
        <dbReference type="SMART" id="SM00670"/>
    </source>
</evidence>
<comment type="similarity">
    <text evidence="7">Belongs to the PINc/VapC protein family.</text>
</comment>
<accession>A0A7C0Y4T2</accession>
<dbReference type="PANTHER" id="PTHR33653">
    <property type="entry name" value="RIBONUCLEASE VAPC2"/>
    <property type="match status" value="1"/>
</dbReference>
<evidence type="ECO:0000256" key="4">
    <source>
        <dbReference type="ARBA" id="ARBA00022723"/>
    </source>
</evidence>
<dbReference type="InterPro" id="IPR050556">
    <property type="entry name" value="Type_II_TA_system_RNase"/>
</dbReference>
<dbReference type="GO" id="GO:0046872">
    <property type="term" value="F:metal ion binding"/>
    <property type="evidence" value="ECO:0007669"/>
    <property type="project" value="UniProtKB-KW"/>
</dbReference>
<feature type="domain" description="PIN" evidence="8">
    <location>
        <begin position="2"/>
        <end position="118"/>
    </location>
</feature>
<dbReference type="SUPFAM" id="SSF88723">
    <property type="entry name" value="PIN domain-like"/>
    <property type="match status" value="1"/>
</dbReference>
<keyword evidence="5" id="KW-0378">Hydrolase</keyword>
<evidence type="ECO:0000313" key="9">
    <source>
        <dbReference type="EMBL" id="HDD43888.1"/>
    </source>
</evidence>
<dbReference type="GO" id="GO:0016787">
    <property type="term" value="F:hydrolase activity"/>
    <property type="evidence" value="ECO:0007669"/>
    <property type="project" value="UniProtKB-KW"/>
</dbReference>
<name>A0A7C0Y4T2_DESA2</name>
<protein>
    <submittedName>
        <fullName evidence="9">Type II toxin-antitoxin system VapC family toxin</fullName>
    </submittedName>
</protein>
<dbReference type="Proteomes" id="UP000886289">
    <property type="component" value="Unassembled WGS sequence"/>
</dbReference>
<evidence type="ECO:0000256" key="6">
    <source>
        <dbReference type="ARBA" id="ARBA00022842"/>
    </source>
</evidence>
<evidence type="ECO:0000256" key="1">
    <source>
        <dbReference type="ARBA" id="ARBA00001946"/>
    </source>
</evidence>
<evidence type="ECO:0000256" key="7">
    <source>
        <dbReference type="ARBA" id="ARBA00038093"/>
    </source>
</evidence>
<evidence type="ECO:0000256" key="5">
    <source>
        <dbReference type="ARBA" id="ARBA00022801"/>
    </source>
</evidence>
<sequence>MGLIVLDTDILIWLLRGRKDIKIKFIKVTKETEGNLYITPIQIAEIYAGLKPKEKDLAERFIDSFYLLEINAEVGKLAGEFMNRYRKSHSVEIADALIAAAVKINSCKLWTLNKKHYPMLTEEEFFG</sequence>
<comment type="cofactor">
    <cofactor evidence="1">
        <name>Mg(2+)</name>
        <dbReference type="ChEBI" id="CHEBI:18420"/>
    </cofactor>
</comment>
<keyword evidence="3" id="KW-0540">Nuclease</keyword>
<evidence type="ECO:0000256" key="3">
    <source>
        <dbReference type="ARBA" id="ARBA00022722"/>
    </source>
</evidence>
<dbReference type="Pfam" id="PF01850">
    <property type="entry name" value="PIN"/>
    <property type="match status" value="1"/>
</dbReference>
<keyword evidence="6" id="KW-0460">Magnesium</keyword>
<proteinExistence type="inferred from homology"/>
<organism evidence="9">
    <name type="scientific">Desulfofervidus auxilii</name>
    <dbReference type="NCBI Taxonomy" id="1621989"/>
    <lineage>
        <taxon>Bacteria</taxon>
        <taxon>Pseudomonadati</taxon>
        <taxon>Thermodesulfobacteriota</taxon>
        <taxon>Candidatus Desulfofervidia</taxon>
        <taxon>Candidatus Desulfofervidales</taxon>
        <taxon>Candidatus Desulfofervidaceae</taxon>
        <taxon>Candidatus Desulfofervidus</taxon>
    </lineage>
</organism>
<dbReference type="SMART" id="SM00670">
    <property type="entry name" value="PINc"/>
    <property type="match status" value="1"/>
</dbReference>
<dbReference type="InterPro" id="IPR002716">
    <property type="entry name" value="PIN_dom"/>
</dbReference>
<keyword evidence="4" id="KW-0479">Metal-binding</keyword>
<dbReference type="AlphaFoldDB" id="A0A7C0Y4T2"/>
<comment type="caution">
    <text evidence="9">The sequence shown here is derived from an EMBL/GenBank/DDBJ whole genome shotgun (WGS) entry which is preliminary data.</text>
</comment>
<dbReference type="PANTHER" id="PTHR33653:SF1">
    <property type="entry name" value="RIBONUCLEASE VAPC2"/>
    <property type="match status" value="1"/>
</dbReference>